<evidence type="ECO:0000313" key="1">
    <source>
        <dbReference type="EMBL" id="ANS78083.1"/>
    </source>
</evidence>
<keyword evidence="2" id="KW-1185">Reference proteome</keyword>
<name>A0A1B1N9H1_9MICO</name>
<sequence length="152" mass="16581">MKVMHEPSGTSFEAPDGWQVQETGHDAVLTVVEPKHGEDVVRANLVLTVLDTGGRSFRDWQNGTEGLLPGELRDYLLVDLHAVEVDGRPGGTRLAHHVDERGRALVMEQRFAEAGGTGYTLTATVDSLRYPLIADDMSACCASLRLPEAVER</sequence>
<accession>A0A1B1N9H1</accession>
<protein>
    <submittedName>
        <fullName evidence="1">Uncharacterized protein</fullName>
    </submittedName>
</protein>
<reference evidence="1 2" key="1">
    <citation type="submission" date="2016-03" db="EMBL/GenBank/DDBJ databases">
        <title>Shallow-sea hydrothermal system.</title>
        <authorList>
            <person name="Tang K."/>
        </authorList>
    </citation>
    <scope>NUCLEOTIDE SEQUENCE [LARGE SCALE GENOMIC DNA]</scope>
    <source>
        <strain evidence="1 2">JLT9</strain>
    </source>
</reference>
<evidence type="ECO:0000313" key="2">
    <source>
        <dbReference type="Proteomes" id="UP000092482"/>
    </source>
</evidence>
<dbReference type="Gene3D" id="3.40.1000.10">
    <property type="entry name" value="Mog1/PsbP, alpha/beta/alpha sandwich"/>
    <property type="match status" value="1"/>
</dbReference>
<dbReference type="Proteomes" id="UP000092482">
    <property type="component" value="Chromosome"/>
</dbReference>
<gene>
    <name evidence="1" type="ORF">SGUI_0687</name>
</gene>
<proteinExistence type="predicted"/>
<organism evidence="1 2">
    <name type="scientific">Serinicoccus hydrothermalis</name>
    <dbReference type="NCBI Taxonomy" id="1758689"/>
    <lineage>
        <taxon>Bacteria</taxon>
        <taxon>Bacillati</taxon>
        <taxon>Actinomycetota</taxon>
        <taxon>Actinomycetes</taxon>
        <taxon>Micrococcales</taxon>
        <taxon>Ornithinimicrobiaceae</taxon>
        <taxon>Serinicoccus</taxon>
    </lineage>
</organism>
<dbReference type="EMBL" id="CP014989">
    <property type="protein sequence ID" value="ANS78083.1"/>
    <property type="molecule type" value="Genomic_DNA"/>
</dbReference>
<dbReference type="KEGG" id="serj:SGUI_0687"/>
<dbReference type="STRING" id="1758689.SGUI_0687"/>
<dbReference type="AlphaFoldDB" id="A0A1B1N9H1"/>